<dbReference type="SUPFAM" id="SSF53756">
    <property type="entry name" value="UDP-Glycosyltransferase/glycogen phosphorylase"/>
    <property type="match status" value="1"/>
</dbReference>
<evidence type="ECO:0000313" key="2">
    <source>
        <dbReference type="Proteomes" id="UP001061361"/>
    </source>
</evidence>
<keyword evidence="2" id="KW-1185">Reference proteome</keyword>
<dbReference type="Proteomes" id="UP001061361">
    <property type="component" value="Chromosome"/>
</dbReference>
<dbReference type="CDD" id="cd03801">
    <property type="entry name" value="GT4_PimA-like"/>
    <property type="match status" value="1"/>
</dbReference>
<dbReference type="Gene3D" id="3.40.50.2000">
    <property type="entry name" value="Glycogen Phosphorylase B"/>
    <property type="match status" value="1"/>
</dbReference>
<dbReference type="EMBL" id="AP026708">
    <property type="protein sequence ID" value="BDQ35475.1"/>
    <property type="molecule type" value="Genomic_DNA"/>
</dbReference>
<reference evidence="1" key="1">
    <citation type="submission" date="2022-08" db="EMBL/GenBank/DDBJ databases">
        <title>Genome Sequence of the sulphate-reducing bacterium, Pseudodesulfovibrio portus JCM14722.</title>
        <authorList>
            <person name="Kondo R."/>
            <person name="Kataoka T."/>
        </authorList>
    </citation>
    <scope>NUCLEOTIDE SEQUENCE</scope>
    <source>
        <strain evidence="1">JCM 14722</strain>
    </source>
</reference>
<dbReference type="Pfam" id="PF13692">
    <property type="entry name" value="Glyco_trans_1_4"/>
    <property type="match status" value="1"/>
</dbReference>
<organism evidence="1 2">
    <name type="scientific">Pseudodesulfovibrio portus</name>
    <dbReference type="NCBI Taxonomy" id="231439"/>
    <lineage>
        <taxon>Bacteria</taxon>
        <taxon>Pseudomonadati</taxon>
        <taxon>Thermodesulfobacteriota</taxon>
        <taxon>Desulfovibrionia</taxon>
        <taxon>Desulfovibrionales</taxon>
        <taxon>Desulfovibrionaceae</taxon>
    </lineage>
</organism>
<dbReference type="PANTHER" id="PTHR45947:SF13">
    <property type="entry name" value="TRANSFERASE"/>
    <property type="match status" value="1"/>
</dbReference>
<dbReference type="InterPro" id="IPR050194">
    <property type="entry name" value="Glycosyltransferase_grp1"/>
</dbReference>
<evidence type="ECO:0008006" key="3">
    <source>
        <dbReference type="Google" id="ProtNLM"/>
    </source>
</evidence>
<gene>
    <name evidence="1" type="ORF">JCM14722_30170</name>
</gene>
<accession>A0ABM8AVB8</accession>
<proteinExistence type="predicted"/>
<name>A0ABM8AVB8_9BACT</name>
<evidence type="ECO:0000313" key="1">
    <source>
        <dbReference type="EMBL" id="BDQ35475.1"/>
    </source>
</evidence>
<sequence>MHQLLEAYAGCESGTLPLCLVGYTGKTDYEIDLKRDYGSIATFKDFASGEELNELYAKASFVVIPSVWYDNQPNVLLEAALRSKMVVVPRHGCFTDLVEEGVTGLFYNPDDVADLAEKMSWASDNADAVRTMGINASKRVHELHSSESHISHVMDIFNSVR</sequence>
<dbReference type="PANTHER" id="PTHR45947">
    <property type="entry name" value="SULFOQUINOVOSYL TRANSFERASE SQD2"/>
    <property type="match status" value="1"/>
</dbReference>
<protein>
    <recommendedName>
        <fullName evidence="3">Glycosyl transferase family 1 domain-containing protein</fullName>
    </recommendedName>
</protein>